<reference evidence="1 2" key="1">
    <citation type="submission" date="2021-07" db="EMBL/GenBank/DDBJ databases">
        <title>Mesonia aestuariivivens sp. nov., isolated from a tidal flat.</title>
        <authorList>
            <person name="Kim Y.-O."/>
            <person name="Yoon J.-H."/>
        </authorList>
    </citation>
    <scope>NUCLEOTIDE SEQUENCE [LARGE SCALE GENOMIC DNA]</scope>
    <source>
        <strain evidence="1 2">JHPTF-M18</strain>
    </source>
</reference>
<dbReference type="RefSeq" id="WP_219040606.1">
    <property type="nucleotide sequence ID" value="NZ_JAHWDF010000011.1"/>
</dbReference>
<proteinExistence type="predicted"/>
<evidence type="ECO:0000313" key="1">
    <source>
        <dbReference type="EMBL" id="MBW2962322.1"/>
    </source>
</evidence>
<accession>A0ABS6W390</accession>
<dbReference type="Proteomes" id="UP000719267">
    <property type="component" value="Unassembled WGS sequence"/>
</dbReference>
<gene>
    <name evidence="1" type="ORF">KW502_10970</name>
</gene>
<comment type="caution">
    <text evidence="1">The sequence shown here is derived from an EMBL/GenBank/DDBJ whole genome shotgun (WGS) entry which is preliminary data.</text>
</comment>
<sequence length="196" mass="22671">METRNRLVNQETKENYSSQDSAGIWEYYIEEGVLKSSVIGGISGDDLEPSENCDSLEDFEAEISEQFTDPREDEVELAFSGLTEEERKEQDNWIKLRNLINNGYIVHDPQTGEEWLTNMDDLYIMTYTNGDTSEWNTEEAKESGVEYDAEGYVPSEVQAGYVKKEIYYQKNQEVNNPCALYEFEVTDEMIRCNNVN</sequence>
<name>A0ABS6W390_9FLAO</name>
<organism evidence="1 2">
    <name type="scientific">Mesonia aestuariivivens</name>
    <dbReference type="NCBI Taxonomy" id="2796128"/>
    <lineage>
        <taxon>Bacteria</taxon>
        <taxon>Pseudomonadati</taxon>
        <taxon>Bacteroidota</taxon>
        <taxon>Flavobacteriia</taxon>
        <taxon>Flavobacteriales</taxon>
        <taxon>Flavobacteriaceae</taxon>
        <taxon>Mesonia</taxon>
    </lineage>
</organism>
<dbReference type="EMBL" id="JAHWDF010000011">
    <property type="protein sequence ID" value="MBW2962322.1"/>
    <property type="molecule type" value="Genomic_DNA"/>
</dbReference>
<keyword evidence="2" id="KW-1185">Reference proteome</keyword>
<evidence type="ECO:0000313" key="2">
    <source>
        <dbReference type="Proteomes" id="UP000719267"/>
    </source>
</evidence>
<protein>
    <submittedName>
        <fullName evidence="1">Uncharacterized protein</fullName>
    </submittedName>
</protein>